<dbReference type="GO" id="GO:0000028">
    <property type="term" value="P:ribosomal small subunit assembly"/>
    <property type="evidence" value="ECO:0007669"/>
    <property type="project" value="TreeGrafter"/>
</dbReference>
<dbReference type="InterPro" id="IPR003728">
    <property type="entry name" value="Ribosome_maturation_RimP"/>
</dbReference>
<keyword evidence="2" id="KW-0614">Plasmid</keyword>
<dbReference type="EMBL" id="HG796236">
    <property type="protein sequence ID" value="CDL65357.1"/>
    <property type="molecule type" value="Genomic_DNA"/>
</dbReference>
<organism evidence="2">
    <name type="scientific">wastewater metagenome</name>
    <dbReference type="NCBI Taxonomy" id="527639"/>
    <lineage>
        <taxon>unclassified sequences</taxon>
        <taxon>metagenomes</taxon>
        <taxon>ecological metagenomes</taxon>
    </lineage>
</organism>
<accession>A0A0A8KWQ0</accession>
<dbReference type="HAMAP" id="MF_01077">
    <property type="entry name" value="RimP"/>
    <property type="match status" value="1"/>
</dbReference>
<dbReference type="PANTHER" id="PTHR33867:SF1">
    <property type="entry name" value="RIBOSOME MATURATION FACTOR RIMP"/>
    <property type="match status" value="1"/>
</dbReference>
<sequence length="181" mass="20029">MIHVNRQDELWRTIDGIAETFGMTVYDLARRGSVGLVVVIARNESHLLDGGDKPKFELGQGGVTSDDCSKVVRELMVYFQAEGERFGLPNEPEIEVCSPGVNRELRLPEHFIGAVGERVKVTASSHSPATGESMKATITGRLLAADDKRVQLIDENSKEKAIVEFLLNEVRKARVDFDFGN</sequence>
<name>A0A0A8KWQ0_9ZZZZ</name>
<geneLocation type="plasmid" evidence="2">
    <name>fosmid 1D</name>
</geneLocation>
<dbReference type="CDD" id="cd01734">
    <property type="entry name" value="YlxS_C"/>
    <property type="match status" value="1"/>
</dbReference>
<proteinExistence type="inferred from homology"/>
<evidence type="ECO:0000313" key="2">
    <source>
        <dbReference type="EMBL" id="CDL65357.1"/>
    </source>
</evidence>
<dbReference type="AlphaFoldDB" id="A0A0A8KWQ0"/>
<dbReference type="PANTHER" id="PTHR33867">
    <property type="entry name" value="RIBOSOME MATURATION FACTOR RIMP"/>
    <property type="match status" value="1"/>
</dbReference>
<dbReference type="Pfam" id="PF17384">
    <property type="entry name" value="DUF150_C"/>
    <property type="match status" value="1"/>
</dbReference>
<dbReference type="GO" id="GO:0005829">
    <property type="term" value="C:cytosol"/>
    <property type="evidence" value="ECO:0007669"/>
    <property type="project" value="TreeGrafter"/>
</dbReference>
<protein>
    <recommendedName>
        <fullName evidence="1">Ribosome maturation factor RimP C-terminal domain-containing protein</fullName>
    </recommendedName>
</protein>
<reference evidence="2" key="1">
    <citation type="journal article" date="2015" name="Res. Microbiol.">
        <title>New FeFe-hydrogenase genes identified in a metagenomic fosmid library from a municipal wastewater treatment plant as revealed by high-throughput sequencing.</title>
        <authorList>
            <person name="Tomazetto G."/>
            <person name="Wibberg D."/>
            <person name="Schluter A."/>
            <person name="Oliveira V.M."/>
        </authorList>
    </citation>
    <scope>NUCLEOTIDE SEQUENCE</scope>
    <source>
        <plasmid evidence="2">fosmid 1D</plasmid>
    </source>
</reference>
<feature type="domain" description="Ribosome maturation factor RimP C-terminal" evidence="1">
    <location>
        <begin position="105"/>
        <end position="179"/>
    </location>
</feature>
<dbReference type="InterPro" id="IPR028998">
    <property type="entry name" value="RimP_C"/>
</dbReference>
<dbReference type="GO" id="GO:0006412">
    <property type="term" value="P:translation"/>
    <property type="evidence" value="ECO:0007669"/>
    <property type="project" value="TreeGrafter"/>
</dbReference>
<evidence type="ECO:0000259" key="1">
    <source>
        <dbReference type="Pfam" id="PF17384"/>
    </source>
</evidence>
<gene>
    <name evidence="2" type="ORF">WWTP_pFosmid_1D_0024</name>
</gene>